<dbReference type="AlphaFoldDB" id="A0AAV6VA70"/>
<dbReference type="EMBL" id="JAFNEN010000136">
    <property type="protein sequence ID" value="KAG8192748.1"/>
    <property type="molecule type" value="Genomic_DNA"/>
</dbReference>
<evidence type="ECO:0000313" key="2">
    <source>
        <dbReference type="EMBL" id="KAG8192748.1"/>
    </source>
</evidence>
<proteinExistence type="predicted"/>
<comment type="caution">
    <text evidence="2">The sequence shown here is derived from an EMBL/GenBank/DDBJ whole genome shotgun (WGS) entry which is preliminary data.</text>
</comment>
<dbReference type="Proteomes" id="UP000827092">
    <property type="component" value="Unassembled WGS sequence"/>
</dbReference>
<evidence type="ECO:0000313" key="3">
    <source>
        <dbReference type="Proteomes" id="UP000827092"/>
    </source>
</evidence>
<gene>
    <name evidence="2" type="ORF">JTE90_009769</name>
</gene>
<sequence length="104" mass="11752">MQAGPRTLHLPSYLPTLRDGPTHFGSIILLSPLPSIITNHPNAEAAKRGYPEERGHLVLFLPPFFIRMRKMQAGSRTLHLPPTYPQRWVMGRSDREADQSKLGL</sequence>
<name>A0AAV6VA70_9ARAC</name>
<evidence type="ECO:0000256" key="1">
    <source>
        <dbReference type="SAM" id="MobiDB-lite"/>
    </source>
</evidence>
<feature type="compositionally biased region" description="Basic and acidic residues" evidence="1">
    <location>
        <begin position="92"/>
        <end position="104"/>
    </location>
</feature>
<accession>A0AAV6VA70</accession>
<reference evidence="2 3" key="1">
    <citation type="journal article" date="2022" name="Nat. Ecol. Evol.">
        <title>A masculinizing supergene underlies an exaggerated male reproductive morph in a spider.</title>
        <authorList>
            <person name="Hendrickx F."/>
            <person name="De Corte Z."/>
            <person name="Sonet G."/>
            <person name="Van Belleghem S.M."/>
            <person name="Kostlbacher S."/>
            <person name="Vangestel C."/>
        </authorList>
    </citation>
    <scope>NUCLEOTIDE SEQUENCE [LARGE SCALE GENOMIC DNA]</scope>
    <source>
        <strain evidence="2">W744_W776</strain>
    </source>
</reference>
<organism evidence="2 3">
    <name type="scientific">Oedothorax gibbosus</name>
    <dbReference type="NCBI Taxonomy" id="931172"/>
    <lineage>
        <taxon>Eukaryota</taxon>
        <taxon>Metazoa</taxon>
        <taxon>Ecdysozoa</taxon>
        <taxon>Arthropoda</taxon>
        <taxon>Chelicerata</taxon>
        <taxon>Arachnida</taxon>
        <taxon>Araneae</taxon>
        <taxon>Araneomorphae</taxon>
        <taxon>Entelegynae</taxon>
        <taxon>Araneoidea</taxon>
        <taxon>Linyphiidae</taxon>
        <taxon>Erigoninae</taxon>
        <taxon>Oedothorax</taxon>
    </lineage>
</organism>
<keyword evidence="3" id="KW-1185">Reference proteome</keyword>
<feature type="region of interest" description="Disordered" evidence="1">
    <location>
        <begin position="77"/>
        <end position="104"/>
    </location>
</feature>
<protein>
    <submittedName>
        <fullName evidence="2">Uncharacterized protein</fullName>
    </submittedName>
</protein>